<evidence type="ECO:0000256" key="5">
    <source>
        <dbReference type="ARBA" id="ARBA00023163"/>
    </source>
</evidence>
<proteinExistence type="inferred from homology"/>
<dbReference type="GO" id="GO:0005737">
    <property type="term" value="C:cytoplasm"/>
    <property type="evidence" value="ECO:0007669"/>
    <property type="project" value="UniProtKB-SubCell"/>
</dbReference>
<keyword evidence="2" id="KW-0963">Cytoplasm</keyword>
<dbReference type="PATRIC" id="fig|911238.3.peg.1612"/>
<protein>
    <recommendedName>
        <fullName evidence="7">HTH-type transcriptional regulator SarS</fullName>
    </recommendedName>
    <alternativeName>
        <fullName evidence="8">Staphylococcal accessory regulator S</fullName>
    </alternativeName>
</protein>
<dbReference type="InterPro" id="IPR000835">
    <property type="entry name" value="HTH_MarR-typ"/>
</dbReference>
<sequence>MNDDIQVKSNIKLLKNILATFKIRKILKKEFNLTLDNYLVLIYLNEYQNEQKMYFMTDIINYIGIDQSRIVKSVKFLSKRGFLEKSRDPEDGRNVIINVTDNQQREINHLLKQIFNCIFKIKNE</sequence>
<reference evidence="10 11" key="1">
    <citation type="journal article" date="2012" name="BMC Genomics">
        <title>Comparative genomic analysis of the genus Staphylococcus including Staphylococcus aureus and its newly described sister species Staphylococcus simiae.</title>
        <authorList>
            <person name="Suzuki H."/>
            <person name="Lefebure T."/>
            <person name="Pavinski Bitar P."/>
            <person name="Stanhope M.J."/>
        </authorList>
    </citation>
    <scope>NUCLEOTIDE SEQUENCE [LARGE SCALE GENOMIC DNA]</scope>
    <source>
        <strain evidence="10 11">CCM 7213</strain>
    </source>
</reference>
<dbReference type="EMBL" id="AEUN01000468">
    <property type="protein sequence ID" value="EHJ07458.1"/>
    <property type="molecule type" value="Genomic_DNA"/>
</dbReference>
<comment type="caution">
    <text evidence="10">The sequence shown here is derived from an EMBL/GenBank/DDBJ whole genome shotgun (WGS) entry which is preliminary data.</text>
</comment>
<organism evidence="10 11">
    <name type="scientific">Staphylococcus simiae CCM 7213 = CCUG 51256</name>
    <dbReference type="NCBI Taxonomy" id="911238"/>
    <lineage>
        <taxon>Bacteria</taxon>
        <taxon>Bacillati</taxon>
        <taxon>Bacillota</taxon>
        <taxon>Bacilli</taxon>
        <taxon>Bacillales</taxon>
        <taxon>Staphylococcaceae</taxon>
        <taxon>Staphylococcus</taxon>
    </lineage>
</organism>
<name>G5JK36_9STAP</name>
<comment type="subcellular location">
    <subcellularLocation>
        <location evidence="1">Cytoplasm</location>
    </subcellularLocation>
</comment>
<dbReference type="SMART" id="SM00347">
    <property type="entry name" value="HTH_MARR"/>
    <property type="match status" value="1"/>
</dbReference>
<accession>G5JK36</accession>
<dbReference type="OrthoDB" id="2376601at2"/>
<evidence type="ECO:0000313" key="11">
    <source>
        <dbReference type="Proteomes" id="UP000005413"/>
    </source>
</evidence>
<evidence type="ECO:0000313" key="10">
    <source>
        <dbReference type="EMBL" id="EHJ07458.1"/>
    </source>
</evidence>
<keyword evidence="4" id="KW-0238">DNA-binding</keyword>
<dbReference type="SUPFAM" id="SSF46785">
    <property type="entry name" value="Winged helix' DNA-binding domain"/>
    <property type="match status" value="1"/>
</dbReference>
<dbReference type="InterPro" id="IPR055166">
    <property type="entry name" value="Transc_reg_Sar_Rot_HTH"/>
</dbReference>
<dbReference type="PROSITE" id="PS50995">
    <property type="entry name" value="HTH_MARR_2"/>
    <property type="match status" value="1"/>
</dbReference>
<dbReference type="InterPro" id="IPR010166">
    <property type="entry name" value="SarA/Rot_dom"/>
</dbReference>
<keyword evidence="3" id="KW-0805">Transcription regulation</keyword>
<evidence type="ECO:0000256" key="7">
    <source>
        <dbReference type="ARBA" id="ARBA00044986"/>
    </source>
</evidence>
<dbReference type="GO" id="GO:0003677">
    <property type="term" value="F:DNA binding"/>
    <property type="evidence" value="ECO:0007669"/>
    <property type="project" value="UniProtKB-KW"/>
</dbReference>
<dbReference type="GO" id="GO:0003700">
    <property type="term" value="F:DNA-binding transcription factor activity"/>
    <property type="evidence" value="ECO:0007669"/>
    <property type="project" value="InterPro"/>
</dbReference>
<dbReference type="Proteomes" id="UP000005413">
    <property type="component" value="Unassembled WGS sequence"/>
</dbReference>
<evidence type="ECO:0000256" key="4">
    <source>
        <dbReference type="ARBA" id="ARBA00023125"/>
    </source>
</evidence>
<feature type="domain" description="HTH marR-type" evidence="9">
    <location>
        <begin position="1"/>
        <end position="124"/>
    </location>
</feature>
<dbReference type="RefSeq" id="WP_002464540.1">
    <property type="nucleotide sequence ID" value="NZ_AEUN01000468.1"/>
</dbReference>
<keyword evidence="5" id="KW-0804">Transcription</keyword>
<dbReference type="InterPro" id="IPR036388">
    <property type="entry name" value="WH-like_DNA-bd_sf"/>
</dbReference>
<dbReference type="NCBIfam" id="TIGR01889">
    <property type="entry name" value="Staph_reg_Sar"/>
    <property type="match status" value="1"/>
</dbReference>
<dbReference type="InterPro" id="IPR036390">
    <property type="entry name" value="WH_DNA-bd_sf"/>
</dbReference>
<evidence type="ECO:0000256" key="2">
    <source>
        <dbReference type="ARBA" id="ARBA00022490"/>
    </source>
</evidence>
<dbReference type="Pfam" id="PF22381">
    <property type="entry name" value="Staph_reg_Sar_Rot"/>
    <property type="match status" value="1"/>
</dbReference>
<evidence type="ECO:0000256" key="3">
    <source>
        <dbReference type="ARBA" id="ARBA00023015"/>
    </source>
</evidence>
<dbReference type="PANTHER" id="PTHR33164">
    <property type="entry name" value="TRANSCRIPTIONAL REGULATOR, MARR FAMILY"/>
    <property type="match status" value="1"/>
</dbReference>
<dbReference type="Gene3D" id="1.10.10.10">
    <property type="entry name" value="Winged helix-like DNA-binding domain superfamily/Winged helix DNA-binding domain"/>
    <property type="match status" value="1"/>
</dbReference>
<gene>
    <name evidence="10" type="ORF">SS7213T_09237</name>
</gene>
<evidence type="ECO:0000256" key="6">
    <source>
        <dbReference type="ARBA" id="ARBA00038100"/>
    </source>
</evidence>
<evidence type="ECO:0000256" key="1">
    <source>
        <dbReference type="ARBA" id="ARBA00004496"/>
    </source>
</evidence>
<evidence type="ECO:0000259" key="9">
    <source>
        <dbReference type="PROSITE" id="PS50995"/>
    </source>
</evidence>
<dbReference type="PANTHER" id="PTHR33164:SF5">
    <property type="entry name" value="ORGANIC HYDROPEROXIDE RESISTANCE TRANSCRIPTIONAL REGULATOR"/>
    <property type="match status" value="1"/>
</dbReference>
<comment type="similarity">
    <text evidence="6">Belongs to the SarA family.</text>
</comment>
<dbReference type="InterPro" id="IPR039422">
    <property type="entry name" value="MarR/SlyA-like"/>
</dbReference>
<dbReference type="GO" id="GO:0006950">
    <property type="term" value="P:response to stress"/>
    <property type="evidence" value="ECO:0007669"/>
    <property type="project" value="TreeGrafter"/>
</dbReference>
<dbReference type="AlphaFoldDB" id="G5JK36"/>
<keyword evidence="11" id="KW-1185">Reference proteome</keyword>
<evidence type="ECO:0000256" key="8">
    <source>
        <dbReference type="ARBA" id="ARBA00045020"/>
    </source>
</evidence>